<organism evidence="1 2">
    <name type="scientific">Salana multivorans</name>
    <dbReference type="NCBI Taxonomy" id="120377"/>
    <lineage>
        <taxon>Bacteria</taxon>
        <taxon>Bacillati</taxon>
        <taxon>Actinomycetota</taxon>
        <taxon>Actinomycetes</taxon>
        <taxon>Micrococcales</taxon>
        <taxon>Beutenbergiaceae</taxon>
        <taxon>Salana</taxon>
    </lineage>
</organism>
<name>A0A3N2DCT4_9MICO</name>
<accession>A0A3N2DCT4</accession>
<dbReference type="Pfam" id="PF21813">
    <property type="entry name" value="DUF6882"/>
    <property type="match status" value="1"/>
</dbReference>
<gene>
    <name evidence="1" type="ORF">EDD28_2191</name>
</gene>
<evidence type="ECO:0000313" key="1">
    <source>
        <dbReference type="EMBL" id="ROR97591.1"/>
    </source>
</evidence>
<dbReference type="InterPro" id="IPR049249">
    <property type="entry name" value="DUF6882"/>
</dbReference>
<reference evidence="1 2" key="1">
    <citation type="submission" date="2018-11" db="EMBL/GenBank/DDBJ databases">
        <title>Sequencing the genomes of 1000 actinobacteria strains.</title>
        <authorList>
            <person name="Klenk H.-P."/>
        </authorList>
    </citation>
    <scope>NUCLEOTIDE SEQUENCE [LARGE SCALE GENOMIC DNA]</scope>
    <source>
        <strain evidence="1 2">DSM 13521</strain>
    </source>
</reference>
<evidence type="ECO:0000313" key="2">
    <source>
        <dbReference type="Proteomes" id="UP000275356"/>
    </source>
</evidence>
<sequence>MTSAGFDALVSDGALLALEVQAHMADRFEDQPRWDVDLARGTFTFSGPSTGERVFGVQLLGSTAPTPRTWMWGWANPAGFPEPVLRASRAVRELGERYGIPELTTGEIPFPDGDEDGQDLATRIWIVSRVVSGDWFGYRGQPNPGQWVYLLLTGEGLTLPEPGILRTLRIAGEAAQLGLLTDARRAFASYATLRGLGWDGSVLTMPDGDLTVEVDHAGRLVRMGGTAGPGGATA</sequence>
<protein>
    <submittedName>
        <fullName evidence="1">Uncharacterized protein</fullName>
    </submittedName>
</protein>
<dbReference type="Proteomes" id="UP000275356">
    <property type="component" value="Unassembled WGS sequence"/>
</dbReference>
<dbReference type="AlphaFoldDB" id="A0A3N2DCT4"/>
<dbReference type="OrthoDB" id="7859927at2"/>
<keyword evidence="2" id="KW-1185">Reference proteome</keyword>
<dbReference type="EMBL" id="RKHQ01000001">
    <property type="protein sequence ID" value="ROR97591.1"/>
    <property type="molecule type" value="Genomic_DNA"/>
</dbReference>
<dbReference type="RefSeq" id="WP_123739614.1">
    <property type="nucleotide sequence ID" value="NZ_RKHQ01000001.1"/>
</dbReference>
<comment type="caution">
    <text evidence="1">The sequence shown here is derived from an EMBL/GenBank/DDBJ whole genome shotgun (WGS) entry which is preliminary data.</text>
</comment>
<proteinExistence type="predicted"/>